<name>A0ABZ0HXT6_9HYPH</name>
<dbReference type="RefSeq" id="WP_407340276.1">
    <property type="nucleotide sequence ID" value="NZ_CP136862.1"/>
</dbReference>
<dbReference type="Proteomes" id="UP001626536">
    <property type="component" value="Chromosome"/>
</dbReference>
<accession>A0ABZ0HXT6</accession>
<organism evidence="1 2">
    <name type="scientific">Methylocapsa polymorpha</name>
    <dbReference type="NCBI Taxonomy" id="3080828"/>
    <lineage>
        <taxon>Bacteria</taxon>
        <taxon>Pseudomonadati</taxon>
        <taxon>Pseudomonadota</taxon>
        <taxon>Alphaproteobacteria</taxon>
        <taxon>Hyphomicrobiales</taxon>
        <taxon>Beijerinckiaceae</taxon>
        <taxon>Methylocapsa</taxon>
    </lineage>
</organism>
<evidence type="ECO:0000313" key="1">
    <source>
        <dbReference type="EMBL" id="WOJ90691.1"/>
    </source>
</evidence>
<sequence>MNEQDSDVLVHRLYDRIFDTLTQGDGGRAAFDPAKIFFTLEPRGRIIEPKSFADAWTLCDPNGSRDAADNISDLADEAPIFCARHTPGRAKVSELYEQVLRAVITADDQPSEAAKNAYRRGYDFLNAKVPNPNVSGRFSPQQAQAYQTYQINRAAYRNAASALRSAYAATIADPKLDADWALRAPSLQAAVEQAWSAWRAGQADEIESALAAIESSSAEQVKRAFADAIELFDSYKMQFDEGEPRRYSQLLPPNWLEPSVSDNWPTAHFDNATAAVNSDSDYLKYCHGAGFSVGLWSAGDRASSSSPSFQSDASAESIKISYQYALIAIRRPWLAGHLFSLPGWRMEVAKRRPWLADLLFNMPGWQTTAVRKGMLSSGSRIGQERTLFPLLPQALLAIKNLTIAGEFSSSELKEANSLIDAGASVGWGPFSVSGSHSHSHSEEVVKGSADSAGIRAPFVQIIGWVNDILPFCPPE</sequence>
<evidence type="ECO:0000313" key="2">
    <source>
        <dbReference type="Proteomes" id="UP001626536"/>
    </source>
</evidence>
<keyword evidence="2" id="KW-1185">Reference proteome</keyword>
<proteinExistence type="predicted"/>
<gene>
    <name evidence="1" type="ORF">RZS28_05205</name>
</gene>
<protein>
    <submittedName>
        <fullName evidence="1">Uncharacterized protein</fullName>
    </submittedName>
</protein>
<dbReference type="EMBL" id="CP136862">
    <property type="protein sequence ID" value="WOJ90691.1"/>
    <property type="molecule type" value="Genomic_DNA"/>
</dbReference>
<reference evidence="1 2" key="1">
    <citation type="submission" date="2023-10" db="EMBL/GenBank/DDBJ databases">
        <title>Novel methanotroph of the genus Methylocapsa from a subarctic wetland.</title>
        <authorList>
            <person name="Belova S.E."/>
            <person name="Oshkin I.Y."/>
            <person name="Miroshnikov K."/>
            <person name="Dedysh S.N."/>
        </authorList>
    </citation>
    <scope>NUCLEOTIDE SEQUENCE [LARGE SCALE GENOMIC DNA]</scope>
    <source>
        <strain evidence="1 2">RX1</strain>
    </source>
</reference>